<evidence type="ECO:0000313" key="1">
    <source>
        <dbReference type="EMBL" id="KAJ7536175.1"/>
    </source>
</evidence>
<proteinExistence type="predicted"/>
<protein>
    <submittedName>
        <fullName evidence="1">Uncharacterized protein</fullName>
    </submittedName>
</protein>
<organism evidence="1 2">
    <name type="scientific">Diphasiastrum complanatum</name>
    <name type="common">Issler's clubmoss</name>
    <name type="synonym">Lycopodium complanatum</name>
    <dbReference type="NCBI Taxonomy" id="34168"/>
    <lineage>
        <taxon>Eukaryota</taxon>
        <taxon>Viridiplantae</taxon>
        <taxon>Streptophyta</taxon>
        <taxon>Embryophyta</taxon>
        <taxon>Tracheophyta</taxon>
        <taxon>Lycopodiopsida</taxon>
        <taxon>Lycopodiales</taxon>
        <taxon>Lycopodiaceae</taxon>
        <taxon>Lycopodioideae</taxon>
        <taxon>Diphasiastrum</taxon>
    </lineage>
</organism>
<sequence>MQIVKLGTMRHRSRELLTIYIAFVFLAPGIPGQLPGSWELLVPNAGIASMHTAVTYQGTVILLDRTDVGVSKIELANGVCRDNPEDKILTHDCTAHSVLYDPATNTIRPLTIFTDTWCSSGAFVTNGTMMQTGGDLDGIRKIRYFVPCPTDGTCDWVEATDQALQADRWYSTNQLLPDGRVIVVGGRNEFTVEFVPAAPGENKIWMPFLKETTNMEMDNLYPYVHLLPDGNLFIFANRDSILYDYKENAVLRKYPTIPGGPRNYPSAGSSVLLPLTADTGFSTAEVLICGGAQYGAFLNPPAQLPASDTCGRMTVTDTSPVWNMETMPFPRNMGDMILLPSRDVLIINGAQAGSQGFGLAWFPCFNPLLYQPKVIQGLRFMVLSPTTVARMYHSTANLLPDGRILLAGSNSHYFYTFDGDFPTELRLEAFSPEYLSPDLASLRPTIIGTPVFLFHNLDFTVTITSPSPLTDIVELNLISAPFTTHSYAQGQRLLQLSVLNPVPLGDNSYSITGSAPPNGNVAPAGYYMLFAVNQGVPSIAVWVQVRS</sequence>
<keyword evidence="2" id="KW-1185">Reference proteome</keyword>
<dbReference type="EMBL" id="CM055103">
    <property type="protein sequence ID" value="KAJ7536175.1"/>
    <property type="molecule type" value="Genomic_DNA"/>
</dbReference>
<reference evidence="2" key="1">
    <citation type="journal article" date="2024" name="Proc. Natl. Acad. Sci. U.S.A.">
        <title>Extraordinary preservation of gene collinearity over three hundred million years revealed in homosporous lycophytes.</title>
        <authorList>
            <person name="Li C."/>
            <person name="Wickell D."/>
            <person name="Kuo L.Y."/>
            <person name="Chen X."/>
            <person name="Nie B."/>
            <person name="Liao X."/>
            <person name="Peng D."/>
            <person name="Ji J."/>
            <person name="Jenkins J."/>
            <person name="Williams M."/>
            <person name="Shu S."/>
            <person name="Plott C."/>
            <person name="Barry K."/>
            <person name="Rajasekar S."/>
            <person name="Grimwood J."/>
            <person name="Han X."/>
            <person name="Sun S."/>
            <person name="Hou Z."/>
            <person name="He W."/>
            <person name="Dai G."/>
            <person name="Sun C."/>
            <person name="Schmutz J."/>
            <person name="Leebens-Mack J.H."/>
            <person name="Li F.W."/>
            <person name="Wang L."/>
        </authorList>
    </citation>
    <scope>NUCLEOTIDE SEQUENCE [LARGE SCALE GENOMIC DNA]</scope>
    <source>
        <strain evidence="2">cv. PW_Plant_1</strain>
    </source>
</reference>
<gene>
    <name evidence="1" type="ORF">O6H91_12G058900</name>
</gene>
<name>A0ACC2C2E5_DIPCM</name>
<evidence type="ECO:0000313" key="2">
    <source>
        <dbReference type="Proteomes" id="UP001162992"/>
    </source>
</evidence>
<comment type="caution">
    <text evidence="1">The sequence shown here is derived from an EMBL/GenBank/DDBJ whole genome shotgun (WGS) entry which is preliminary data.</text>
</comment>
<accession>A0ACC2C2E5</accession>
<dbReference type="Proteomes" id="UP001162992">
    <property type="component" value="Chromosome 12"/>
</dbReference>